<accession>A0A8J5XPU5</accession>
<dbReference type="EMBL" id="JAGTXO010000003">
    <property type="protein sequence ID" value="KAG8469318.1"/>
    <property type="molecule type" value="Genomic_DNA"/>
</dbReference>
<evidence type="ECO:0000256" key="1">
    <source>
        <dbReference type="SAM" id="MobiDB-lite"/>
    </source>
</evidence>
<dbReference type="GO" id="GO:0003729">
    <property type="term" value="F:mRNA binding"/>
    <property type="evidence" value="ECO:0007669"/>
    <property type="project" value="InterPro"/>
</dbReference>
<proteinExistence type="predicted"/>
<protein>
    <recommendedName>
        <fullName evidence="2">CID domain-containing protein</fullName>
    </recommendedName>
</protein>
<dbReference type="GO" id="GO:0005849">
    <property type="term" value="C:mRNA cleavage factor complex"/>
    <property type="evidence" value="ECO:0007669"/>
    <property type="project" value="TreeGrafter"/>
</dbReference>
<dbReference type="SMART" id="SM00582">
    <property type="entry name" value="RPR"/>
    <property type="match status" value="1"/>
</dbReference>
<dbReference type="Proteomes" id="UP000751190">
    <property type="component" value="Unassembled WGS sequence"/>
</dbReference>
<dbReference type="OrthoDB" id="2129491at2759"/>
<feature type="region of interest" description="Disordered" evidence="1">
    <location>
        <begin position="139"/>
        <end position="177"/>
    </location>
</feature>
<feature type="compositionally biased region" description="Pro residues" evidence="1">
    <location>
        <begin position="279"/>
        <end position="289"/>
    </location>
</feature>
<name>A0A8J5XPU5_DIALT</name>
<evidence type="ECO:0000259" key="2">
    <source>
        <dbReference type="PROSITE" id="PS51391"/>
    </source>
</evidence>
<sequence>MSSETLAAFDAELDELARLTKLNCKPLILSLTMIAEESVQAAPALVALICRKVATLPPERMLTILYLWDSLSQSRGGGPYRELFASRLVPTIGSALERAPPAMRANIEKLFGVWRAGRVYPPNLLDELEARARRLAGIMDAPSSSPAPPPPSAVPHDAGAKRARAPTPPLQPPSQQLPPALCPMPPVLKHLGRPPAPLSKLPPQMAALRRDVGPFVGAPYPNAELLADADELIGMYEYLLAVEGEGAIISGRTTLVAELAELTQWRAAVGGGAAHASTPPQPAPVPAAQPPQVAMPRPCAAGACGDGAAGCGSAYGGARRAAHAAGGAALARPGENGAPAGGSPAPPFPPGPCAHVFELFGALSQLEMLPLPSAVGVPSTGAGIARAPAIKRPFDARAAVHRLYDGLPLQCTLSAVRFAHGAHRQLRAHMDRQFKRTQRKPGGPPPSRAWLRPAAEWLSVYGTEQEHVSEAPTSFFADQAAAGAAGAGAAGGSGVAHANGGALDGLAERAEPDGGAIDADAAATRGTAVPAPAGADLSGLVCALSREPLEAFYDPEADEWMVKDAQLLPDGRLCHVKSLPSSSTPVAQALSRRASCAGT</sequence>
<dbReference type="AlphaFoldDB" id="A0A8J5XPU5"/>
<dbReference type="OMA" id="ARSDFAN"/>
<evidence type="ECO:0000313" key="4">
    <source>
        <dbReference type="Proteomes" id="UP000751190"/>
    </source>
</evidence>
<dbReference type="GO" id="GO:0000993">
    <property type="term" value="F:RNA polymerase II complex binding"/>
    <property type="evidence" value="ECO:0007669"/>
    <property type="project" value="InterPro"/>
</dbReference>
<dbReference type="Gene3D" id="1.25.40.90">
    <property type="match status" value="1"/>
</dbReference>
<organism evidence="3 4">
    <name type="scientific">Diacronema lutheri</name>
    <name type="common">Unicellular marine alga</name>
    <name type="synonym">Monochrysis lutheri</name>
    <dbReference type="NCBI Taxonomy" id="2081491"/>
    <lineage>
        <taxon>Eukaryota</taxon>
        <taxon>Haptista</taxon>
        <taxon>Haptophyta</taxon>
        <taxon>Pavlovophyceae</taxon>
        <taxon>Pavlovales</taxon>
        <taxon>Pavlovaceae</taxon>
        <taxon>Diacronema</taxon>
    </lineage>
</organism>
<dbReference type="InterPro" id="IPR045154">
    <property type="entry name" value="PCF11-like"/>
</dbReference>
<feature type="compositionally biased region" description="Pro residues" evidence="1">
    <location>
        <begin position="166"/>
        <end position="177"/>
    </location>
</feature>
<feature type="region of interest" description="Disordered" evidence="1">
    <location>
        <begin position="271"/>
        <end position="294"/>
    </location>
</feature>
<feature type="domain" description="CID" evidence="2">
    <location>
        <begin position="1"/>
        <end position="136"/>
    </location>
</feature>
<dbReference type="GO" id="GO:0005737">
    <property type="term" value="C:cytoplasm"/>
    <property type="evidence" value="ECO:0007669"/>
    <property type="project" value="TreeGrafter"/>
</dbReference>
<dbReference type="GO" id="GO:0006369">
    <property type="term" value="P:termination of RNA polymerase II transcription"/>
    <property type="evidence" value="ECO:0007669"/>
    <property type="project" value="InterPro"/>
</dbReference>
<comment type="caution">
    <text evidence="3">The sequence shown here is derived from an EMBL/GenBank/DDBJ whole genome shotgun (WGS) entry which is preliminary data.</text>
</comment>
<dbReference type="PANTHER" id="PTHR15921">
    <property type="entry name" value="PRE-MRNA CLEAVAGE COMPLEX II"/>
    <property type="match status" value="1"/>
</dbReference>
<reference evidence="3" key="1">
    <citation type="submission" date="2021-05" db="EMBL/GenBank/DDBJ databases">
        <title>The genome of the haptophyte Pavlova lutheri (Diacronema luteri, Pavlovales) - a model for lipid biosynthesis in eukaryotic algae.</title>
        <authorList>
            <person name="Hulatt C.J."/>
            <person name="Posewitz M.C."/>
        </authorList>
    </citation>
    <scope>NUCLEOTIDE SEQUENCE</scope>
    <source>
        <strain evidence="3">NIVA-4/92</strain>
    </source>
</reference>
<dbReference type="Pfam" id="PF04818">
    <property type="entry name" value="CID"/>
    <property type="match status" value="1"/>
</dbReference>
<dbReference type="SUPFAM" id="SSF48464">
    <property type="entry name" value="ENTH/VHS domain"/>
    <property type="match status" value="1"/>
</dbReference>
<dbReference type="InterPro" id="IPR008942">
    <property type="entry name" value="ENTH_VHS"/>
</dbReference>
<gene>
    <name evidence="3" type="ORF">KFE25_007836</name>
</gene>
<keyword evidence="4" id="KW-1185">Reference proteome</keyword>
<dbReference type="PANTHER" id="PTHR15921:SF3">
    <property type="entry name" value="PRE-MRNA CLEAVAGE COMPLEX 2 PROTEIN PCF11"/>
    <property type="match status" value="1"/>
</dbReference>
<evidence type="ECO:0000313" key="3">
    <source>
        <dbReference type="EMBL" id="KAG8469318.1"/>
    </source>
</evidence>
<dbReference type="PROSITE" id="PS51391">
    <property type="entry name" value="CID"/>
    <property type="match status" value="1"/>
</dbReference>
<dbReference type="GO" id="GO:0031124">
    <property type="term" value="P:mRNA 3'-end processing"/>
    <property type="evidence" value="ECO:0007669"/>
    <property type="project" value="InterPro"/>
</dbReference>
<dbReference type="InterPro" id="IPR006569">
    <property type="entry name" value="CID_dom"/>
</dbReference>